<dbReference type="Proteomes" id="UP000005225">
    <property type="component" value="Unassembled WGS sequence"/>
</dbReference>
<dbReference type="eggNOG" id="ENOG502QQAE">
    <property type="taxonomic scope" value="Eukaryota"/>
</dbReference>
<reference evidence="4" key="3">
    <citation type="submission" date="2025-09" db="UniProtKB">
        <authorList>
            <consortium name="Ensembl"/>
        </authorList>
    </citation>
    <scope>IDENTIFICATION</scope>
</reference>
<evidence type="ECO:0000313" key="4">
    <source>
        <dbReference type="Ensembl" id="ENSOGAP00000002933.2"/>
    </source>
</evidence>
<dbReference type="EMBL" id="AAQR03042019">
    <property type="status" value="NOT_ANNOTATED_CDS"/>
    <property type="molecule type" value="Genomic_DNA"/>
</dbReference>
<evidence type="ECO:0000259" key="3">
    <source>
        <dbReference type="Pfam" id="PF14846"/>
    </source>
</evidence>
<dbReference type="AlphaFoldDB" id="H0WMG7"/>
<evidence type="ECO:0000313" key="5">
    <source>
        <dbReference type="Proteomes" id="UP000005225"/>
    </source>
</evidence>
<feature type="coiled-coil region" evidence="1">
    <location>
        <begin position="356"/>
        <end position="718"/>
    </location>
</feature>
<dbReference type="EMBL" id="AAQR03042014">
    <property type="status" value="NOT_ANNOTATED_CDS"/>
    <property type="molecule type" value="Genomic_DNA"/>
</dbReference>
<keyword evidence="5" id="KW-1185">Reference proteome</keyword>
<dbReference type="EMBL" id="AAQR03042017">
    <property type="status" value="NOT_ANNOTATED_CDS"/>
    <property type="molecule type" value="Genomic_DNA"/>
</dbReference>
<evidence type="ECO:0000256" key="1">
    <source>
        <dbReference type="SAM" id="Coils"/>
    </source>
</evidence>
<feature type="compositionally biased region" description="Polar residues" evidence="2">
    <location>
        <begin position="139"/>
        <end position="154"/>
    </location>
</feature>
<dbReference type="EMBL" id="AAQR03042016">
    <property type="status" value="NOT_ANNOTATED_CDS"/>
    <property type="molecule type" value="Genomic_DNA"/>
</dbReference>
<dbReference type="GeneTree" id="ENSGT00940000165440"/>
<dbReference type="EMBL" id="AAQR03042022">
    <property type="status" value="NOT_ANNOTATED_CDS"/>
    <property type="molecule type" value="Genomic_DNA"/>
</dbReference>
<feature type="region of interest" description="Disordered" evidence="2">
    <location>
        <begin position="134"/>
        <end position="201"/>
    </location>
</feature>
<feature type="compositionally biased region" description="Polar residues" evidence="2">
    <location>
        <begin position="170"/>
        <end position="184"/>
    </location>
</feature>
<dbReference type="InterPro" id="IPR055310">
    <property type="entry name" value="CEP112"/>
</dbReference>
<dbReference type="InParanoid" id="H0WMG7"/>
<dbReference type="EMBL" id="AAQR03042023">
    <property type="status" value="NOT_ANNOTATED_CDS"/>
    <property type="molecule type" value="Genomic_DNA"/>
</dbReference>
<protein>
    <recommendedName>
        <fullName evidence="3">DUF4485 domain-containing protein</fullName>
    </recommendedName>
</protein>
<dbReference type="EMBL" id="AAQR03042021">
    <property type="status" value="NOT_ANNOTATED_CDS"/>
    <property type="molecule type" value="Genomic_DNA"/>
</dbReference>
<name>H0WMG7_OTOGA</name>
<dbReference type="Pfam" id="PF14846">
    <property type="entry name" value="DUF4485"/>
    <property type="match status" value="1"/>
</dbReference>
<feature type="domain" description="DUF4485" evidence="3">
    <location>
        <begin position="13"/>
        <end position="98"/>
    </location>
</feature>
<evidence type="ECO:0000256" key="2">
    <source>
        <dbReference type="SAM" id="MobiDB-lite"/>
    </source>
</evidence>
<dbReference type="EMBL" id="AAQR03042020">
    <property type="status" value="NOT_ANNOTATED_CDS"/>
    <property type="molecule type" value="Genomic_DNA"/>
</dbReference>
<dbReference type="PANTHER" id="PTHR18871">
    <property type="entry name" value="CENTROSOMAL PROTEIN OF 112 KDA"/>
    <property type="match status" value="1"/>
</dbReference>
<feature type="coiled-coil region" evidence="1">
    <location>
        <begin position="283"/>
        <end position="332"/>
    </location>
</feature>
<dbReference type="HOGENOM" id="CLU_012527_1_0_1"/>
<dbReference type="EMBL" id="AAQR03042015">
    <property type="status" value="NOT_ANNOTATED_CDS"/>
    <property type="molecule type" value="Genomic_DNA"/>
</dbReference>
<reference evidence="4" key="2">
    <citation type="submission" date="2025-08" db="UniProtKB">
        <authorList>
            <consortium name="Ensembl"/>
        </authorList>
    </citation>
    <scope>IDENTIFICATION</scope>
</reference>
<dbReference type="OMA" id="RMHEKEX"/>
<reference evidence="5" key="1">
    <citation type="submission" date="2011-03" db="EMBL/GenBank/DDBJ databases">
        <title>Version 3 of the genome sequence of Otolemur garnettii (Bushbaby).</title>
        <authorList>
            <consortium name="The Broad Institute Genome Sequencing Platform"/>
            <person name="Di Palma F."/>
            <person name="Johnson J."/>
            <person name="Lander E.S."/>
            <person name="Lindblad-Toh K."/>
            <person name="Jaffe D.B."/>
            <person name="Gnerre S."/>
            <person name="MacCallum I."/>
            <person name="Przybylski D."/>
            <person name="Ribeiro F.J."/>
            <person name="Burton J.N."/>
            <person name="Walker B.J."/>
            <person name="Sharpe T."/>
            <person name="Hall G."/>
        </authorList>
    </citation>
    <scope>NUCLEOTIDE SEQUENCE [LARGE SCALE GENOMIC DNA]</scope>
</reference>
<keyword evidence="1" id="KW-0175">Coiled coil</keyword>
<sequence length="721" mass="84711">MEVGSEEEKWEKLDAEFDHFVVDMKPFVLKLPHRSERQRCALWIKKLCEPSGSGSGITGRKNRNLYAKLLLHMLKRGVLEGPFTHRPESGTLKTLPSYMSIYFDEPNPARVKGSSPEGLPDWVLGELGTSEHTLHESWKLSSGEDSTMGQSSTDVHSREQEAGTLPMRSHSASSTYGEDGQNITPKACESHSKSSPVSLDDSEIEARLNSWNLGIENPRYLRQKPIPVTLMTPKFSLRKSFGVHDDHFFSRVHEKELDMKTKMIEAKFHEEKLKLQQKHDFDVQKILERKNNELEELKTLYKKKQNETEETIRKLEKKVQALVRDCQVIRETKENQIIELKKICEQSTESLNNDWEKKLHNAVAEMEKEKFDLQKRHTENIQELLEDTNARLNKMENEYMAQTQSTNHMVKELEARVQQLTGEAENSNLQRQKLIQEKSELERCYQITCSELQEVKARRNALHKEKDHLVNDYEKNTKLLQTKYDADITLLKQEHALSASKASGRIEELEQNICQLKQQLQEAELQRKQQLRDQENKFQMEKSNLKRTYEKKVHDLQSEVDKEKEDGQKKIHKFEEALKEKEEQLTRVTEVQRLQAQQADAALEEFKRQVELNSEKVYAEMKDQMEKVEADLTRSKSLREKQSKEFLWQLEDVKQRYEQQIVELKLEHEQEKTHLLQQHNAEKDSLVRDHEREIENLEKQLRAANMEHENQIQEFKKRDAQ</sequence>
<proteinExistence type="predicted"/>
<dbReference type="Ensembl" id="ENSOGAT00000003288.2">
    <property type="protein sequence ID" value="ENSOGAP00000002933.2"/>
    <property type="gene ID" value="ENSOGAG00000003281.2"/>
</dbReference>
<dbReference type="InterPro" id="IPR027831">
    <property type="entry name" value="DUF4485"/>
</dbReference>
<dbReference type="STRING" id="30611.ENSOGAP00000002933"/>
<dbReference type="EMBL" id="AAQR03042018">
    <property type="status" value="NOT_ANNOTATED_CDS"/>
    <property type="molecule type" value="Genomic_DNA"/>
</dbReference>
<dbReference type="PANTHER" id="PTHR18871:SF2">
    <property type="entry name" value="CENTROSOMAL PROTEIN OF 112 KDA"/>
    <property type="match status" value="1"/>
</dbReference>
<organism evidence="4 5">
    <name type="scientific">Otolemur garnettii</name>
    <name type="common">Small-eared galago</name>
    <name type="synonym">Garnett's greater bushbaby</name>
    <dbReference type="NCBI Taxonomy" id="30611"/>
    <lineage>
        <taxon>Eukaryota</taxon>
        <taxon>Metazoa</taxon>
        <taxon>Chordata</taxon>
        <taxon>Craniata</taxon>
        <taxon>Vertebrata</taxon>
        <taxon>Euteleostomi</taxon>
        <taxon>Mammalia</taxon>
        <taxon>Eutheria</taxon>
        <taxon>Euarchontoglires</taxon>
        <taxon>Primates</taxon>
        <taxon>Strepsirrhini</taxon>
        <taxon>Lorisiformes</taxon>
        <taxon>Galagidae</taxon>
        <taxon>Otolemur</taxon>
    </lineage>
</organism>
<dbReference type="FunCoup" id="H0WMG7">
    <property type="interactions" value="198"/>
</dbReference>
<accession>H0WMG7</accession>